<sequence length="72" mass="8603">PIEITLLVERFNLIFNTVEYLFKLHRLLKNISVTQTFPYYKTIEGTHFIAQFPHSLHIWFALAFTDYGTRRA</sequence>
<feature type="non-terminal residue" evidence="1">
    <location>
        <position position="1"/>
    </location>
</feature>
<proteinExistence type="predicted"/>
<dbReference type="EMBL" id="LN720999">
    <property type="protein sequence ID" value="CEP09059.1"/>
    <property type="molecule type" value="Genomic_DNA"/>
</dbReference>
<evidence type="ECO:0000313" key="1">
    <source>
        <dbReference type="EMBL" id="CEP09059.1"/>
    </source>
</evidence>
<dbReference type="Proteomes" id="UP000054107">
    <property type="component" value="Unassembled WGS sequence"/>
</dbReference>
<protein>
    <submittedName>
        <fullName evidence="1">Uncharacterized protein</fullName>
    </submittedName>
</protein>
<accession>A0A0B7N1T5</accession>
<evidence type="ECO:0000313" key="2">
    <source>
        <dbReference type="Proteomes" id="UP000054107"/>
    </source>
</evidence>
<dbReference type="AlphaFoldDB" id="A0A0B7N1T5"/>
<keyword evidence="2" id="KW-1185">Reference proteome</keyword>
<organism evidence="1 2">
    <name type="scientific">Parasitella parasitica</name>
    <dbReference type="NCBI Taxonomy" id="35722"/>
    <lineage>
        <taxon>Eukaryota</taxon>
        <taxon>Fungi</taxon>
        <taxon>Fungi incertae sedis</taxon>
        <taxon>Mucoromycota</taxon>
        <taxon>Mucoromycotina</taxon>
        <taxon>Mucoromycetes</taxon>
        <taxon>Mucorales</taxon>
        <taxon>Mucorineae</taxon>
        <taxon>Mucoraceae</taxon>
        <taxon>Parasitella</taxon>
    </lineage>
</organism>
<gene>
    <name evidence="1" type="primary">PARPA_02504.1 scaffold 4699</name>
</gene>
<reference evidence="1 2" key="1">
    <citation type="submission" date="2014-09" db="EMBL/GenBank/DDBJ databases">
        <authorList>
            <person name="Ellenberger Sabrina"/>
        </authorList>
    </citation>
    <scope>NUCLEOTIDE SEQUENCE [LARGE SCALE GENOMIC DNA]</scope>
    <source>
        <strain evidence="1 2">CBS 412.66</strain>
    </source>
</reference>
<name>A0A0B7N1T5_9FUNG</name>